<accession>A0P4T0</accession>
<comment type="similarity">
    <text evidence="1">Belongs to the bactofilin family.</text>
</comment>
<reference evidence="2 3" key="1">
    <citation type="submission" date="2006-11" db="EMBL/GenBank/DDBJ databases">
        <authorList>
            <person name="Giovannoni S."/>
            <person name="Vergin K."/>
            <person name="Ferriera S."/>
            <person name="Johnson J."/>
            <person name="Kravitz S."/>
            <person name="Beeson K."/>
            <person name="Sutton G."/>
            <person name="Rogers Y.-H."/>
            <person name="Friedman R."/>
            <person name="Frazier M."/>
            <person name="Venter J.C."/>
        </authorList>
    </citation>
    <scope>NUCLEOTIDE SEQUENCE [LARGE SCALE GENOMIC DNA]</scope>
    <source>
        <strain evidence="2 3">HTCC2181</strain>
    </source>
</reference>
<dbReference type="InterPro" id="IPR007607">
    <property type="entry name" value="BacA/B"/>
</dbReference>
<dbReference type="PANTHER" id="PTHR35024">
    <property type="entry name" value="HYPOTHETICAL CYTOSOLIC PROTEIN"/>
    <property type="match status" value="1"/>
</dbReference>
<evidence type="ECO:0000313" key="2">
    <source>
        <dbReference type="EMBL" id="EAV46540.1"/>
    </source>
</evidence>
<dbReference type="PANTHER" id="PTHR35024:SF4">
    <property type="entry name" value="POLYMER-FORMING CYTOSKELETAL PROTEIN"/>
    <property type="match status" value="1"/>
</dbReference>
<keyword evidence="3" id="KW-1185">Reference proteome</keyword>
<proteinExistence type="inferred from homology"/>
<comment type="caution">
    <text evidence="2">The sequence shown here is derived from an EMBL/GenBank/DDBJ whole genome shotgun (WGS) entry which is preliminary data.</text>
</comment>
<gene>
    <name evidence="2" type="ORF">MB2181_00665</name>
</gene>
<dbReference type="InterPro" id="IPR011004">
    <property type="entry name" value="Trimer_LpxA-like_sf"/>
</dbReference>
<dbReference type="OrthoDB" id="8903691at2"/>
<evidence type="ECO:0000256" key="1">
    <source>
        <dbReference type="ARBA" id="ARBA00044755"/>
    </source>
</evidence>
<dbReference type="Proteomes" id="UP000054262">
    <property type="component" value="Unassembled WGS sequence"/>
</dbReference>
<evidence type="ECO:0008006" key="4">
    <source>
        <dbReference type="Google" id="ProtNLM"/>
    </source>
</evidence>
<protein>
    <recommendedName>
        <fullName evidence="4">Integral membrane protein CcmA involved in cell shape determination</fullName>
    </recommendedName>
</protein>
<name>A0P4T0_9PROT</name>
<dbReference type="SUPFAM" id="SSF51161">
    <property type="entry name" value="Trimeric LpxA-like enzymes"/>
    <property type="match status" value="1"/>
</dbReference>
<dbReference type="EMBL" id="AAUX01000001">
    <property type="protein sequence ID" value="EAV46540.1"/>
    <property type="molecule type" value="Genomic_DNA"/>
</dbReference>
<dbReference type="Pfam" id="PF04519">
    <property type="entry name" value="Bactofilin"/>
    <property type="match status" value="1"/>
</dbReference>
<organism evidence="2 3">
    <name type="scientific">Methylophilales bacterium HTCC2181</name>
    <dbReference type="NCBI Taxonomy" id="383631"/>
    <lineage>
        <taxon>Bacteria</taxon>
        <taxon>Pseudomonadati</taxon>
        <taxon>Pseudomonadota</taxon>
        <taxon>Betaproteobacteria</taxon>
        <taxon>Nitrosomonadales</taxon>
        <taxon>OM43 clade</taxon>
    </lineage>
</organism>
<sequence>MAFKRRKKFQLDTLIDEDMIIRGNTTLSGGIRVDGKIYGNLTVLGGEDGTLVMGENGIIKGNVIVHTAIIGGKITGNIKCLDYLEVHPNAVIKGDIVYNLIELHAGAKIDSKIRVFTKAEINKEIKISKIK</sequence>
<dbReference type="AlphaFoldDB" id="A0P4T0"/>
<evidence type="ECO:0000313" key="3">
    <source>
        <dbReference type="Proteomes" id="UP000054262"/>
    </source>
</evidence>